<name>A0A127PQ66_9BURK</name>
<reference evidence="1 2" key="1">
    <citation type="submission" date="2015-11" db="EMBL/GenBank/DDBJ databases">
        <title>Exploring the genomic traits of fungus-feeding bacterial genus Collimonas.</title>
        <authorList>
            <person name="Song C."/>
            <person name="Schmidt R."/>
            <person name="de Jager V."/>
            <person name="Krzyzanowska D."/>
            <person name="Jongedijk E."/>
            <person name="Cankar K."/>
            <person name="Beekwilder J."/>
            <person name="van Veen A."/>
            <person name="de Boer W."/>
            <person name="van Veen J.A."/>
            <person name="Garbeva P."/>
        </authorList>
    </citation>
    <scope>NUCLEOTIDE SEQUENCE [LARGE SCALE GENOMIC DNA]</scope>
    <source>
        <strain evidence="1 2">Ter282</strain>
    </source>
</reference>
<evidence type="ECO:0000313" key="1">
    <source>
        <dbReference type="EMBL" id="AMP09430.1"/>
    </source>
</evidence>
<proteinExistence type="predicted"/>
<dbReference type="Proteomes" id="UP000071778">
    <property type="component" value="Chromosome"/>
</dbReference>
<dbReference type="AlphaFoldDB" id="A0A127PQ66"/>
<keyword evidence="2" id="KW-1185">Reference proteome</keyword>
<sequence length="38" mass="4402">MRSHCRLRHSLIVLPCLRGIGNLHQFQEWRAGAIPFST</sequence>
<protein>
    <submittedName>
        <fullName evidence="1">Uncharacterized protein</fullName>
    </submittedName>
</protein>
<dbReference type="EMBL" id="CP013235">
    <property type="protein sequence ID" value="AMP09430.1"/>
    <property type="molecule type" value="Genomic_DNA"/>
</dbReference>
<evidence type="ECO:0000313" key="2">
    <source>
        <dbReference type="Proteomes" id="UP000071778"/>
    </source>
</evidence>
<gene>
    <name evidence="1" type="ORF">CAter282_1647</name>
</gene>
<organism evidence="1 2">
    <name type="scientific">Collimonas arenae</name>
    <dbReference type="NCBI Taxonomy" id="279058"/>
    <lineage>
        <taxon>Bacteria</taxon>
        <taxon>Pseudomonadati</taxon>
        <taxon>Pseudomonadota</taxon>
        <taxon>Betaproteobacteria</taxon>
        <taxon>Burkholderiales</taxon>
        <taxon>Oxalobacteraceae</taxon>
        <taxon>Collimonas</taxon>
    </lineage>
</organism>
<accession>A0A127PQ66</accession>